<dbReference type="GO" id="GO:0016020">
    <property type="term" value="C:membrane"/>
    <property type="evidence" value="ECO:0007669"/>
    <property type="project" value="UniProtKB-SubCell"/>
</dbReference>
<protein>
    <submittedName>
        <fullName evidence="7">Zinc transporter ZTP29</fullName>
    </submittedName>
</protein>
<feature type="transmembrane region" description="Helical" evidence="5">
    <location>
        <begin position="373"/>
        <end position="392"/>
    </location>
</feature>
<dbReference type="EMBL" id="QGNW01002303">
    <property type="protein sequence ID" value="RVW21254.1"/>
    <property type="molecule type" value="Genomic_DNA"/>
</dbReference>
<dbReference type="PANTHER" id="PTHR11040:SF210">
    <property type="entry name" value="ZINC-REGULATED TRANSPORTER 3"/>
    <property type="match status" value="1"/>
</dbReference>
<feature type="domain" description="Reverse transcriptase zinc-binding" evidence="6">
    <location>
        <begin position="192"/>
        <end position="276"/>
    </location>
</feature>
<feature type="transmembrane region" description="Helical" evidence="5">
    <location>
        <begin position="114"/>
        <end position="134"/>
    </location>
</feature>
<sequence>MDSQVMVALGLSLVGGASTSIGALFVILNETPNLKMLGLLQGFAAGLMLSISFLDLAHNALNSIGFLKGNLWFFAGVVFFAVVVGFIPEPTLAPSSDVKNKKVRMIYSPNKGTFTNYACICISTLGTSIIWAEYLKVSVDNGKRVRFWRDRWCGDSPLCGGGGNFLERLHGKRVLEDVDDMVVWNESKSRKFWAKSLYLALEADCPVLFPSSCIWDVWVQPKISFFAWEAAWGKTLTLDLVQKRGWSLANRCFMCLENEETIDHLLLHCSKTRVLWELLFTLVGVSWVLPSSVRLTWFIWGKKRRKGTLSSELQGISLHNFPEGMAVFLGSMKGLRVGLNLALAIALHNIPEGVAVALPVYFATQSKWQAFKLATLSGFAEPLGVIIVAYLFPSSLNPEILEGLLGSVGGVMAFLTLHEMLPLAFDYAGPKQAVKAVFFGMAFMSAR</sequence>
<evidence type="ECO:0000313" key="8">
    <source>
        <dbReference type="Proteomes" id="UP000288805"/>
    </source>
</evidence>
<evidence type="ECO:0000256" key="5">
    <source>
        <dbReference type="SAM" id="Phobius"/>
    </source>
</evidence>
<proteinExistence type="predicted"/>
<feature type="transmembrane region" description="Helical" evidence="5">
    <location>
        <begin position="39"/>
        <end position="57"/>
    </location>
</feature>
<comment type="subcellular location">
    <subcellularLocation>
        <location evidence="1">Membrane</location>
        <topology evidence="1">Multi-pass membrane protein</topology>
    </subcellularLocation>
</comment>
<dbReference type="InterPro" id="IPR026960">
    <property type="entry name" value="RVT-Znf"/>
</dbReference>
<feature type="transmembrane region" description="Helical" evidence="5">
    <location>
        <begin position="341"/>
        <end position="361"/>
    </location>
</feature>
<keyword evidence="4 5" id="KW-0472">Membrane</keyword>
<feature type="transmembrane region" description="Helical" evidence="5">
    <location>
        <begin position="404"/>
        <end position="425"/>
    </location>
</feature>
<evidence type="ECO:0000256" key="2">
    <source>
        <dbReference type="ARBA" id="ARBA00022692"/>
    </source>
</evidence>
<name>A0A438CDH3_VITVI</name>
<evidence type="ECO:0000259" key="6">
    <source>
        <dbReference type="Pfam" id="PF13966"/>
    </source>
</evidence>
<dbReference type="Pfam" id="PF02535">
    <property type="entry name" value="Zip"/>
    <property type="match status" value="1"/>
</dbReference>
<feature type="transmembrane region" description="Helical" evidence="5">
    <location>
        <begin position="7"/>
        <end position="27"/>
    </location>
</feature>
<organism evidence="7 8">
    <name type="scientific">Vitis vinifera</name>
    <name type="common">Grape</name>
    <dbReference type="NCBI Taxonomy" id="29760"/>
    <lineage>
        <taxon>Eukaryota</taxon>
        <taxon>Viridiplantae</taxon>
        <taxon>Streptophyta</taxon>
        <taxon>Embryophyta</taxon>
        <taxon>Tracheophyta</taxon>
        <taxon>Spermatophyta</taxon>
        <taxon>Magnoliopsida</taxon>
        <taxon>eudicotyledons</taxon>
        <taxon>Gunneridae</taxon>
        <taxon>Pentapetalae</taxon>
        <taxon>rosids</taxon>
        <taxon>Vitales</taxon>
        <taxon>Vitaceae</taxon>
        <taxon>Viteae</taxon>
        <taxon>Vitis</taxon>
    </lineage>
</organism>
<reference evidence="7 8" key="1">
    <citation type="journal article" date="2018" name="PLoS Genet.">
        <title>Population sequencing reveals clonal diversity and ancestral inbreeding in the grapevine cultivar Chardonnay.</title>
        <authorList>
            <person name="Roach M.J."/>
            <person name="Johnson D.L."/>
            <person name="Bohlmann J."/>
            <person name="van Vuuren H.J."/>
            <person name="Jones S.J."/>
            <person name="Pretorius I.S."/>
            <person name="Schmidt S.A."/>
            <person name="Borneman A.R."/>
        </authorList>
    </citation>
    <scope>NUCLEOTIDE SEQUENCE [LARGE SCALE GENOMIC DNA]</scope>
    <source>
        <strain evidence="8">cv. Chardonnay</strain>
        <tissue evidence="7">Leaf</tissue>
    </source>
</reference>
<gene>
    <name evidence="7" type="primary">ZTP29_0</name>
    <name evidence="7" type="ORF">CK203_108097</name>
</gene>
<accession>A0A438CDH3</accession>
<dbReference type="Pfam" id="PF13966">
    <property type="entry name" value="zf-RVT"/>
    <property type="match status" value="1"/>
</dbReference>
<evidence type="ECO:0000256" key="4">
    <source>
        <dbReference type="ARBA" id="ARBA00023136"/>
    </source>
</evidence>
<feature type="transmembrane region" description="Helical" evidence="5">
    <location>
        <begin position="274"/>
        <end position="300"/>
    </location>
</feature>
<keyword evidence="2 5" id="KW-0812">Transmembrane</keyword>
<evidence type="ECO:0000313" key="7">
    <source>
        <dbReference type="EMBL" id="RVW21254.1"/>
    </source>
</evidence>
<feature type="transmembrane region" description="Helical" evidence="5">
    <location>
        <begin position="69"/>
        <end position="87"/>
    </location>
</feature>
<comment type="caution">
    <text evidence="7">The sequence shown here is derived from an EMBL/GenBank/DDBJ whole genome shotgun (WGS) entry which is preliminary data.</text>
</comment>
<evidence type="ECO:0000256" key="1">
    <source>
        <dbReference type="ARBA" id="ARBA00004141"/>
    </source>
</evidence>
<dbReference type="InterPro" id="IPR003689">
    <property type="entry name" value="ZIP"/>
</dbReference>
<keyword evidence="3 5" id="KW-1133">Transmembrane helix</keyword>
<dbReference type="AlphaFoldDB" id="A0A438CDH3"/>
<dbReference type="PANTHER" id="PTHR11040">
    <property type="entry name" value="ZINC/IRON TRANSPORTER"/>
    <property type="match status" value="1"/>
</dbReference>
<evidence type="ECO:0000256" key="3">
    <source>
        <dbReference type="ARBA" id="ARBA00022989"/>
    </source>
</evidence>
<dbReference type="GO" id="GO:0046873">
    <property type="term" value="F:metal ion transmembrane transporter activity"/>
    <property type="evidence" value="ECO:0007669"/>
    <property type="project" value="InterPro"/>
</dbReference>
<dbReference type="Proteomes" id="UP000288805">
    <property type="component" value="Unassembled WGS sequence"/>
</dbReference>